<dbReference type="CDD" id="cd00093">
    <property type="entry name" value="HTH_XRE"/>
    <property type="match status" value="1"/>
</dbReference>
<protein>
    <submittedName>
        <fullName evidence="1">Helix-turn-helix domain-containing protein</fullName>
    </submittedName>
</protein>
<gene>
    <name evidence="1" type="ORF">NE686_13755</name>
</gene>
<accession>A0ABT1SCE3</accession>
<dbReference type="Proteomes" id="UP001524478">
    <property type="component" value="Unassembled WGS sequence"/>
</dbReference>
<dbReference type="Gene3D" id="1.10.260.40">
    <property type="entry name" value="lambda repressor-like DNA-binding domains"/>
    <property type="match status" value="1"/>
</dbReference>
<sequence>MTNMKFGECLSLLLSALDISMNQLSKAINVDSSLVSRWVSGKRIPAYNTIYIDSITEYFSRNIKNSFQEQNLNKVLLSLDKNEELDGNIKEKMKKVLLESQGYSMECKKKEYLKKKNQLASKDQVFNFVSMDQIYPEKQNSINNSNQTIDLSNEDKIIFGIENIISEGISLLEYAINQKYKKNKIIYITYNNVNTTKSYYKLILLRNALLNAINNGWEVLFLLRLDNNINRIIRFINFIHPIMITGRISLYYLDKYGTCIASKETYIVSDIGALSCFPTEPYSEITCSFYLKNKAGVSILKNYFNAVITNDAKPLIKYHTKNIEYHHKLTELEESIGNRFQYKYCFTTFTLTENLLEKVLRKKNLPNDEILLLLDFHKRQFNAFLSGIKYYQYKDIFLANSIEDLVMHKRFYFDYYEETEIINMDVEDIIELLQNIIYLLKTYDNYNIAFMPKSTDNFLKSVNSYCAIKERQAVLFETFNAVKDLKKVQLSIEENTLIKAFEEYFKQTWEQIAPVNKDKNEIIIMLQDQIDILKKTYLSISKF</sequence>
<dbReference type="EMBL" id="JANGAC010000010">
    <property type="protein sequence ID" value="MCQ4924162.1"/>
    <property type="molecule type" value="Genomic_DNA"/>
</dbReference>
<reference evidence="1 2" key="1">
    <citation type="submission" date="2022-06" db="EMBL/GenBank/DDBJ databases">
        <title>Isolation of gut microbiota from human fecal samples.</title>
        <authorList>
            <person name="Pamer E.G."/>
            <person name="Barat B."/>
            <person name="Waligurski E."/>
            <person name="Medina S."/>
            <person name="Paddock L."/>
            <person name="Mostad J."/>
        </authorList>
    </citation>
    <scope>NUCLEOTIDE SEQUENCE [LARGE SCALE GENOMIC DNA]</scope>
    <source>
        <strain evidence="1 2">DFI.7.95</strain>
    </source>
</reference>
<dbReference type="RefSeq" id="WP_256311973.1">
    <property type="nucleotide sequence ID" value="NZ_JANGAC010000010.1"/>
</dbReference>
<keyword evidence="2" id="KW-1185">Reference proteome</keyword>
<proteinExistence type="predicted"/>
<dbReference type="SUPFAM" id="SSF47413">
    <property type="entry name" value="lambda repressor-like DNA-binding domains"/>
    <property type="match status" value="1"/>
</dbReference>
<evidence type="ECO:0000313" key="1">
    <source>
        <dbReference type="EMBL" id="MCQ4924162.1"/>
    </source>
</evidence>
<organism evidence="1 2">
    <name type="scientific">Tissierella carlieri</name>
    <dbReference type="NCBI Taxonomy" id="689904"/>
    <lineage>
        <taxon>Bacteria</taxon>
        <taxon>Bacillati</taxon>
        <taxon>Bacillota</taxon>
        <taxon>Tissierellia</taxon>
        <taxon>Tissierellales</taxon>
        <taxon>Tissierellaceae</taxon>
        <taxon>Tissierella</taxon>
    </lineage>
</organism>
<comment type="caution">
    <text evidence="1">The sequence shown here is derived from an EMBL/GenBank/DDBJ whole genome shotgun (WGS) entry which is preliminary data.</text>
</comment>
<dbReference type="InterPro" id="IPR010982">
    <property type="entry name" value="Lambda_DNA-bd_dom_sf"/>
</dbReference>
<dbReference type="InterPro" id="IPR001387">
    <property type="entry name" value="Cro/C1-type_HTH"/>
</dbReference>
<evidence type="ECO:0000313" key="2">
    <source>
        <dbReference type="Proteomes" id="UP001524478"/>
    </source>
</evidence>
<name>A0ABT1SCE3_9FIRM</name>